<dbReference type="AlphaFoldDB" id="A0A0M9U382"/>
<dbReference type="OrthoDB" id="9805802at2"/>
<name>A0A0M9U382_9CHLR</name>
<dbReference type="CDD" id="cd16413">
    <property type="entry name" value="DGQHR_domain"/>
    <property type="match status" value="1"/>
</dbReference>
<dbReference type="EMBL" id="DF967975">
    <property type="protein sequence ID" value="GAP19516.1"/>
    <property type="molecule type" value="Genomic_DNA"/>
</dbReference>
<organism evidence="1">
    <name type="scientific">Levilinea saccharolytica</name>
    <dbReference type="NCBI Taxonomy" id="229921"/>
    <lineage>
        <taxon>Bacteria</taxon>
        <taxon>Bacillati</taxon>
        <taxon>Chloroflexota</taxon>
        <taxon>Anaerolineae</taxon>
        <taxon>Anaerolineales</taxon>
        <taxon>Anaerolineaceae</taxon>
        <taxon>Levilinea</taxon>
    </lineage>
</organism>
<dbReference type="RefSeq" id="WP_075071111.1">
    <property type="nucleotide sequence ID" value="NZ_BBXZ01000180.1"/>
</dbReference>
<gene>
    <name evidence="1" type="ORF">LSAC_03420</name>
</gene>
<protein>
    <submittedName>
        <fullName evidence="1">DNA-sulfur modification-associated</fullName>
    </submittedName>
</protein>
<evidence type="ECO:0000313" key="1">
    <source>
        <dbReference type="EMBL" id="GAP19516.1"/>
    </source>
</evidence>
<sequence>MKKMNEMHVNAIIVRQWLREWDNVHFADKKHRRIPEPQFFLFTLSALQLRRLSKVYQRKADRPRAQDTSVQRTLEKPRAEEIGRFIHGGYPWSELNENQKKQDEYSDLRMPGWLPTAIVANILPVGAERDGSKLLAENAIRVELVDKSMARLVLPKGFLDDDWNPNVPPLEIIDGQHRLYSFENNEQLDGDFDLPVVAFNNLDFTWQAYLFYTINIKPKKINTSLAYDLYPLLRIQDWLEKAQNGPAVYRETRAQELTEILWSHPESPWRGRINMLGEKRGGDVTQAAFVRSLLTSYVKRGAPIGGLFGDELHTNKGDLLQWNRIKQGAFLIVVWQAIQTVILGMDEPWMRHLRSVIRQESLPLLNANQTDLAFSGPYSLLATDQGVRGVLQVTNDMCFIGADILKLSEWVLDELKSDVINDDAISESVKTLREQPVYPFLEKIARIIAEFDWRASSTPQLDEETRRGQMVYKGSSGYKEMRLQLIRRLCDAKDQEISRIAERLRGVLKY</sequence>
<proteinExistence type="predicted"/>
<accession>A0A0M9U382</accession>
<reference evidence="1" key="1">
    <citation type="journal article" date="2015" name="Genome Announc.">
        <title>Draft Genome Sequences of Anaerolinea thermolimosa IMO-1, Bellilinea caldifistulae GOMI-1, Leptolinea tardivitalis YMTK-2, Levilinea saccharolytica KIBI-1, Longilinea arvoryzae KOME-1, Previously Described as Members of the Class Anaerolineae (Chloroflexi).</title>
        <authorList>
            <person name="Matsuura N."/>
            <person name="Tourlousse M.D."/>
            <person name="Ohashi A."/>
            <person name="Hugenholtz P."/>
            <person name="Sekiguchi Y."/>
        </authorList>
    </citation>
    <scope>NUCLEOTIDE SEQUENCE</scope>
    <source>
        <strain evidence="1">KIBI-1</strain>
    </source>
</reference>